<dbReference type="SUPFAM" id="SSF144091">
    <property type="entry name" value="Rhomboid-like"/>
    <property type="match status" value="1"/>
</dbReference>
<dbReference type="Proteomes" id="UP001215151">
    <property type="component" value="Unassembled WGS sequence"/>
</dbReference>
<name>A0AAD7TM18_9APHY</name>
<dbReference type="InterPro" id="IPR050925">
    <property type="entry name" value="Rhomboid_protease_S54"/>
</dbReference>
<keyword evidence="6 8" id="KW-0472">Membrane</keyword>
<dbReference type="InterPro" id="IPR022764">
    <property type="entry name" value="Peptidase_S54_rhomboid_dom"/>
</dbReference>
<evidence type="ECO:0000256" key="8">
    <source>
        <dbReference type="SAM" id="Phobius"/>
    </source>
</evidence>
<evidence type="ECO:0000256" key="6">
    <source>
        <dbReference type="ARBA" id="ARBA00023136"/>
    </source>
</evidence>
<evidence type="ECO:0000256" key="1">
    <source>
        <dbReference type="ARBA" id="ARBA00004141"/>
    </source>
</evidence>
<sequence length="245" mass="26540">MFRATHRSGISRGRSGWSGGGGRPQGPQGPLQRIRARINAIPSKYIFWGIIGLNGLVFASWQLAHIEYESTRDYSSLVWMRQNFIAAAENLKSGRWWTLVTCCFSHQDTTHLLFNGFAYYFTAPFILSLLGNVGFLGLYLGGGIVSSVAAIAWRNLTNPNALTGSHGASGAIYAVTSFFACVAPNATFALFGVIPLPAWAFVSGIFLWDGYNALVPSGGRTDHAGHIGGLLSGIGFFIAKRLRIF</sequence>
<evidence type="ECO:0000259" key="9">
    <source>
        <dbReference type="Pfam" id="PF01694"/>
    </source>
</evidence>
<organism evidence="10 11">
    <name type="scientific">Trametes cubensis</name>
    <dbReference type="NCBI Taxonomy" id="1111947"/>
    <lineage>
        <taxon>Eukaryota</taxon>
        <taxon>Fungi</taxon>
        <taxon>Dikarya</taxon>
        <taxon>Basidiomycota</taxon>
        <taxon>Agaricomycotina</taxon>
        <taxon>Agaricomycetes</taxon>
        <taxon>Polyporales</taxon>
        <taxon>Polyporaceae</taxon>
        <taxon>Trametes</taxon>
    </lineage>
</organism>
<comment type="subcellular location">
    <subcellularLocation>
        <location evidence="1">Membrane</location>
        <topology evidence="1">Multi-pass membrane protein</topology>
    </subcellularLocation>
</comment>
<dbReference type="AlphaFoldDB" id="A0AAD7TM18"/>
<reference evidence="10" key="1">
    <citation type="submission" date="2022-11" db="EMBL/GenBank/DDBJ databases">
        <title>Genome Sequence of Cubamyces cubensis.</title>
        <authorList>
            <person name="Buettner E."/>
        </authorList>
    </citation>
    <scope>NUCLEOTIDE SEQUENCE</scope>
    <source>
        <strain evidence="10">MPL-01</strain>
    </source>
</reference>
<evidence type="ECO:0000313" key="11">
    <source>
        <dbReference type="Proteomes" id="UP001215151"/>
    </source>
</evidence>
<evidence type="ECO:0000256" key="7">
    <source>
        <dbReference type="SAM" id="MobiDB-lite"/>
    </source>
</evidence>
<gene>
    <name evidence="10" type="ORF">ONZ51_g9103</name>
</gene>
<dbReference type="EMBL" id="JAPEVG010000297">
    <property type="protein sequence ID" value="KAJ8469280.1"/>
    <property type="molecule type" value="Genomic_DNA"/>
</dbReference>
<dbReference type="GO" id="GO:0016020">
    <property type="term" value="C:membrane"/>
    <property type="evidence" value="ECO:0007669"/>
    <property type="project" value="UniProtKB-SubCell"/>
</dbReference>
<feature type="domain" description="Peptidase S54 rhomboid" evidence="9">
    <location>
        <begin position="94"/>
        <end position="235"/>
    </location>
</feature>
<feature type="transmembrane region" description="Helical" evidence="8">
    <location>
        <begin position="117"/>
        <end position="140"/>
    </location>
</feature>
<feature type="transmembrane region" description="Helical" evidence="8">
    <location>
        <begin position="223"/>
        <end position="239"/>
    </location>
</feature>
<accession>A0AAD7TM18</accession>
<comment type="similarity">
    <text evidence="2">Belongs to the peptidase S54 family.</text>
</comment>
<comment type="caution">
    <text evidence="10">The sequence shown here is derived from an EMBL/GenBank/DDBJ whole genome shotgun (WGS) entry which is preliminary data.</text>
</comment>
<dbReference type="GO" id="GO:0006465">
    <property type="term" value="P:signal peptide processing"/>
    <property type="evidence" value="ECO:0007669"/>
    <property type="project" value="TreeGrafter"/>
</dbReference>
<keyword evidence="11" id="KW-1185">Reference proteome</keyword>
<protein>
    <recommendedName>
        <fullName evidence="9">Peptidase S54 rhomboid domain-containing protein</fullName>
    </recommendedName>
</protein>
<proteinExistence type="inferred from homology"/>
<evidence type="ECO:0000313" key="10">
    <source>
        <dbReference type="EMBL" id="KAJ8469280.1"/>
    </source>
</evidence>
<dbReference type="GO" id="GO:0004252">
    <property type="term" value="F:serine-type endopeptidase activity"/>
    <property type="evidence" value="ECO:0007669"/>
    <property type="project" value="InterPro"/>
</dbReference>
<evidence type="ECO:0000256" key="4">
    <source>
        <dbReference type="ARBA" id="ARBA00022801"/>
    </source>
</evidence>
<dbReference type="PANTHER" id="PTHR43731">
    <property type="entry name" value="RHOMBOID PROTEASE"/>
    <property type="match status" value="1"/>
</dbReference>
<evidence type="ECO:0000256" key="3">
    <source>
        <dbReference type="ARBA" id="ARBA00022692"/>
    </source>
</evidence>
<dbReference type="Gene3D" id="1.20.1540.10">
    <property type="entry name" value="Rhomboid-like"/>
    <property type="match status" value="1"/>
</dbReference>
<dbReference type="PANTHER" id="PTHR43731:SF14">
    <property type="entry name" value="PRESENILIN-ASSOCIATED RHOMBOID-LIKE PROTEIN, MITOCHONDRIAL"/>
    <property type="match status" value="1"/>
</dbReference>
<feature type="transmembrane region" description="Helical" evidence="8">
    <location>
        <begin position="188"/>
        <end position="208"/>
    </location>
</feature>
<dbReference type="InterPro" id="IPR035952">
    <property type="entry name" value="Rhomboid-like_sf"/>
</dbReference>
<dbReference type="Pfam" id="PF01694">
    <property type="entry name" value="Rhomboid"/>
    <property type="match status" value="1"/>
</dbReference>
<feature type="transmembrane region" description="Helical" evidence="8">
    <location>
        <begin position="45"/>
        <end position="64"/>
    </location>
</feature>
<keyword evidence="5 8" id="KW-1133">Transmembrane helix</keyword>
<evidence type="ECO:0000256" key="2">
    <source>
        <dbReference type="ARBA" id="ARBA00009045"/>
    </source>
</evidence>
<keyword evidence="4" id="KW-0378">Hydrolase</keyword>
<keyword evidence="3 8" id="KW-0812">Transmembrane</keyword>
<evidence type="ECO:0000256" key="5">
    <source>
        <dbReference type="ARBA" id="ARBA00022989"/>
    </source>
</evidence>
<feature type="region of interest" description="Disordered" evidence="7">
    <location>
        <begin position="1"/>
        <end position="30"/>
    </location>
</feature>